<evidence type="ECO:0000313" key="2">
    <source>
        <dbReference type="EMBL" id="KFM93811.1"/>
    </source>
</evidence>
<protein>
    <recommendedName>
        <fullName evidence="4">Lipoprotein</fullName>
    </recommendedName>
</protein>
<evidence type="ECO:0000313" key="3">
    <source>
        <dbReference type="Proteomes" id="UP000029278"/>
    </source>
</evidence>
<dbReference type="OrthoDB" id="2658167at2"/>
<dbReference type="STRING" id="44252.DJ90_6012"/>
<dbReference type="EMBL" id="JMQA01000051">
    <property type="protein sequence ID" value="KFM93811.1"/>
    <property type="molecule type" value="Genomic_DNA"/>
</dbReference>
<sequence>MKKEIGVMMLLSVVLLSGCSLDHSGNAKQGLSKSPSNQVTTQPKQETTQDTTESGQENKSWSSENNEVKISPIKVNKYGTTEIVSVEVNGVKKEFNWDIAEEPRVFYTDVTGDSKPEAVIITNLGRGTETSIDEIHVLNSENLSEIKVPSDEEIVADYIESHITKNDEGNVTIKVKANGEDYEFTHALPDPDMEVQNHLFFGGVVTYSLENQKIFLRIPGGIVATGVPMYVCSFQITYKFDNVKNEFIVDQMKFETYEE</sequence>
<comment type="caution">
    <text evidence="2">The sequence shown here is derived from an EMBL/GenBank/DDBJ whole genome shotgun (WGS) entry which is preliminary data.</text>
</comment>
<dbReference type="HOGENOM" id="CLU_1123665_0_0_9"/>
<dbReference type="AlphaFoldDB" id="A0A090Y6I4"/>
<keyword evidence="3" id="KW-1185">Reference proteome</keyword>
<reference evidence="2 3" key="1">
    <citation type="submission" date="2014-04" db="EMBL/GenBank/DDBJ databases">
        <authorList>
            <person name="Bishop-Lilly K.A."/>
            <person name="Broomall S.M."/>
            <person name="Chain P.S."/>
            <person name="Chertkov O."/>
            <person name="Coyne S.R."/>
            <person name="Daligault H.E."/>
            <person name="Davenport K.W."/>
            <person name="Erkkila T."/>
            <person name="Frey K.G."/>
            <person name="Gibbons H.S."/>
            <person name="Gu W."/>
            <person name="Jaissle J."/>
            <person name="Johnson S.L."/>
            <person name="Koroleva G.I."/>
            <person name="Ladner J.T."/>
            <person name="Lo C.-C."/>
            <person name="Minogue T.D."/>
            <person name="Munk C."/>
            <person name="Palacios G.F."/>
            <person name="Redden C.L."/>
            <person name="Rosenzweig C.N."/>
            <person name="Scholz M.B."/>
            <person name="Teshima H."/>
            <person name="Xu Y."/>
        </authorList>
    </citation>
    <scope>NUCLEOTIDE SEQUENCE [LARGE SCALE GENOMIC DNA]</scope>
    <source>
        <strain evidence="2 3">8244</strain>
    </source>
</reference>
<accession>A0A090Y6I4</accession>
<dbReference type="PATRIC" id="fig|44252.3.peg.5964"/>
<evidence type="ECO:0008006" key="4">
    <source>
        <dbReference type="Google" id="ProtNLM"/>
    </source>
</evidence>
<feature type="region of interest" description="Disordered" evidence="1">
    <location>
        <begin position="26"/>
        <end position="65"/>
    </location>
</feature>
<evidence type="ECO:0000256" key="1">
    <source>
        <dbReference type="SAM" id="MobiDB-lite"/>
    </source>
</evidence>
<dbReference type="RefSeq" id="WP_036626972.1">
    <property type="nucleotide sequence ID" value="NZ_BGML01000027.1"/>
</dbReference>
<gene>
    <name evidence="2" type="ORF">DJ90_6012</name>
</gene>
<organism evidence="2 3">
    <name type="scientific">Paenibacillus macerans</name>
    <name type="common">Bacillus macerans</name>
    <dbReference type="NCBI Taxonomy" id="44252"/>
    <lineage>
        <taxon>Bacteria</taxon>
        <taxon>Bacillati</taxon>
        <taxon>Bacillota</taxon>
        <taxon>Bacilli</taxon>
        <taxon>Bacillales</taxon>
        <taxon>Paenibacillaceae</taxon>
        <taxon>Paenibacillus</taxon>
    </lineage>
</organism>
<dbReference type="GeneID" id="77010135"/>
<name>A0A090Y6I4_PAEMA</name>
<dbReference type="Proteomes" id="UP000029278">
    <property type="component" value="Unassembled WGS sequence"/>
</dbReference>
<proteinExistence type="predicted"/>
<dbReference type="PROSITE" id="PS51257">
    <property type="entry name" value="PROKAR_LIPOPROTEIN"/>
    <property type="match status" value="1"/>
</dbReference>